<name>V4K8F2_EUTSA</name>
<dbReference type="Gramene" id="ESQ27309">
    <property type="protein sequence ID" value="ESQ27309"/>
    <property type="gene ID" value="EUTSA_v10019393mg"/>
</dbReference>
<sequence length="81" mass="9422">MVHKSIHNGGFKEVLRLGSKWKIICRPNLILRKKCPRKNLCHGESSLHLTSPPDSFTVNRRRSSRRLEFCLLIISEVSHRC</sequence>
<organism evidence="1 2">
    <name type="scientific">Eutrema salsugineum</name>
    <name type="common">Saltwater cress</name>
    <name type="synonym">Sisymbrium salsugineum</name>
    <dbReference type="NCBI Taxonomy" id="72664"/>
    <lineage>
        <taxon>Eukaryota</taxon>
        <taxon>Viridiplantae</taxon>
        <taxon>Streptophyta</taxon>
        <taxon>Embryophyta</taxon>
        <taxon>Tracheophyta</taxon>
        <taxon>Spermatophyta</taxon>
        <taxon>Magnoliopsida</taxon>
        <taxon>eudicotyledons</taxon>
        <taxon>Gunneridae</taxon>
        <taxon>Pentapetalae</taxon>
        <taxon>rosids</taxon>
        <taxon>malvids</taxon>
        <taxon>Brassicales</taxon>
        <taxon>Brassicaceae</taxon>
        <taxon>Eutremeae</taxon>
        <taxon>Eutrema</taxon>
    </lineage>
</organism>
<accession>V4K8F2</accession>
<dbReference type="KEGG" id="eus:EUTSA_v10019393mg"/>
<dbReference type="Proteomes" id="UP000030689">
    <property type="component" value="Unassembled WGS sequence"/>
</dbReference>
<dbReference type="EMBL" id="KI517953">
    <property type="protein sequence ID" value="ESQ27309.1"/>
    <property type="molecule type" value="Genomic_DNA"/>
</dbReference>
<proteinExistence type="predicted"/>
<gene>
    <name evidence="1" type="ORF">EUTSA_v10019393mg</name>
</gene>
<keyword evidence="2" id="KW-1185">Reference proteome</keyword>
<protein>
    <submittedName>
        <fullName evidence="1">Uncharacterized protein</fullName>
    </submittedName>
</protein>
<evidence type="ECO:0000313" key="2">
    <source>
        <dbReference type="Proteomes" id="UP000030689"/>
    </source>
</evidence>
<dbReference type="AlphaFoldDB" id="V4K8F2"/>
<reference evidence="1 2" key="1">
    <citation type="journal article" date="2013" name="Front. Plant Sci.">
        <title>The Reference Genome of the Halophytic Plant Eutrema salsugineum.</title>
        <authorList>
            <person name="Yang R."/>
            <person name="Jarvis D.E."/>
            <person name="Chen H."/>
            <person name="Beilstein M.A."/>
            <person name="Grimwood J."/>
            <person name="Jenkins J."/>
            <person name="Shu S."/>
            <person name="Prochnik S."/>
            <person name="Xin M."/>
            <person name="Ma C."/>
            <person name="Schmutz J."/>
            <person name="Wing R.A."/>
            <person name="Mitchell-Olds T."/>
            <person name="Schumaker K.S."/>
            <person name="Wang X."/>
        </authorList>
    </citation>
    <scope>NUCLEOTIDE SEQUENCE [LARGE SCALE GENOMIC DNA]</scope>
</reference>
<dbReference type="Gramene" id="ESQ27308">
    <property type="protein sequence ID" value="ESQ27308"/>
    <property type="gene ID" value="EUTSA_v10019393mg"/>
</dbReference>
<dbReference type="EMBL" id="KI517953">
    <property type="protein sequence ID" value="ESQ27308.1"/>
    <property type="molecule type" value="Genomic_DNA"/>
</dbReference>
<evidence type="ECO:0000313" key="1">
    <source>
        <dbReference type="EMBL" id="ESQ27309.1"/>
    </source>
</evidence>